<dbReference type="KEGG" id="bmei:Spa11_07560"/>
<evidence type="ECO:0000256" key="1">
    <source>
        <dbReference type="SAM" id="SignalP"/>
    </source>
</evidence>
<name>A0A518K470_9BACT</name>
<evidence type="ECO:0000313" key="3">
    <source>
        <dbReference type="Proteomes" id="UP000316426"/>
    </source>
</evidence>
<accession>A0A518K470</accession>
<dbReference type="AlphaFoldDB" id="A0A518K470"/>
<sequence precursor="true">MASTLRIHCALIMSVAMMTPSTSLASSTATTSWSAIGAADWLDAANWTNGVPGVTDSAEISNDGIAVISSNVNGPDELLLGGDAGAGAVELAGGTWTPRLIRFSDIPLADINGPYLGRLAIESGAVFKPGGIFGANGLIEQSGGLFQMSQLTVAGMQKQTGGKLEVGFEFTTYPGSRFEISGNSIVVLPENVSIGGDVLQTGGQLGASFRSSLSTGVYRVEGGVSRLGIATIGDGARLEVAGGEVVLDKPFVTPASYGAIGTVEVSGGELALVNSIEVDSGPIHFTAGSWTLDVRGGIASLQDSVFDDVSGAVLEKAPGTLTILPTGVSEDDFAAAFGTGLTHTAGSPLFLRVQDQVFGLGVITDPLRVRGQLLARDTSNDSGANPAIEVRNGIQVFSGAARLGAGSITVADLESGLFSGDLRARNLTVGTPGSPGRFEQTGGSFTEEENTSQSLTIRLGAANGRGEYRLSGGSLTAGDLEIGRFGEGLFRQSGGHANVYYDNAIWGQGEYQLSGGVLESGELAVLGRFVQSGGMHLNRQAADVGEPNTNGVYELFRGDHVVEGDLAIARFNNSKGTYTVGDEGNLQAERILLNGPGQGTLRLEGGEVDVEVLELGRYGNGSSRLEIASADAALRVSKELHLGPAGWLLAADDSMIELKDADLRISANNPAAYRALNQTRLLFTGDDALFESLEVAGADIGPDPLGYVDNFSLQELRLEQNGAGGLRLEEVIDNTPGTEALYVQELFLGPGAVLDLNGVTLYYGIASIDASATVLFNGGSFRQLSVPEPSASALVTVVAIALRTGQGRRRPRV</sequence>
<gene>
    <name evidence="2" type="ORF">Spa11_07560</name>
</gene>
<keyword evidence="1" id="KW-0732">Signal</keyword>
<reference evidence="2 3" key="1">
    <citation type="submission" date="2019-02" db="EMBL/GenBank/DDBJ databases">
        <title>Deep-cultivation of Planctomycetes and their phenomic and genomic characterization uncovers novel biology.</title>
        <authorList>
            <person name="Wiegand S."/>
            <person name="Jogler M."/>
            <person name="Boedeker C."/>
            <person name="Pinto D."/>
            <person name="Vollmers J."/>
            <person name="Rivas-Marin E."/>
            <person name="Kohn T."/>
            <person name="Peeters S.H."/>
            <person name="Heuer A."/>
            <person name="Rast P."/>
            <person name="Oberbeckmann S."/>
            <person name="Bunk B."/>
            <person name="Jeske O."/>
            <person name="Meyerdierks A."/>
            <person name="Storesund J.E."/>
            <person name="Kallscheuer N."/>
            <person name="Luecker S."/>
            <person name="Lage O.M."/>
            <person name="Pohl T."/>
            <person name="Merkel B.J."/>
            <person name="Hornburger P."/>
            <person name="Mueller R.-W."/>
            <person name="Bruemmer F."/>
            <person name="Labrenz M."/>
            <person name="Spormann A.M."/>
            <person name="Op den Camp H."/>
            <person name="Overmann J."/>
            <person name="Amann R."/>
            <person name="Jetten M.S.M."/>
            <person name="Mascher T."/>
            <person name="Medema M.H."/>
            <person name="Devos D.P."/>
            <person name="Kaster A.-K."/>
            <person name="Ovreas L."/>
            <person name="Rohde M."/>
            <person name="Galperin M.Y."/>
            <person name="Jogler C."/>
        </authorList>
    </citation>
    <scope>NUCLEOTIDE SEQUENCE [LARGE SCALE GENOMIC DNA]</scope>
    <source>
        <strain evidence="2 3">Spa11</strain>
    </source>
</reference>
<dbReference type="EMBL" id="CP036349">
    <property type="protein sequence ID" value="QDV72577.1"/>
    <property type="molecule type" value="Genomic_DNA"/>
</dbReference>
<dbReference type="Proteomes" id="UP000316426">
    <property type="component" value="Chromosome"/>
</dbReference>
<keyword evidence="3" id="KW-1185">Reference proteome</keyword>
<protein>
    <recommendedName>
        <fullName evidence="4">Autotransporter-associated beta strand repeat protein</fullName>
    </recommendedName>
</protein>
<feature type="chain" id="PRO_5021893376" description="Autotransporter-associated beta strand repeat protein" evidence="1">
    <location>
        <begin position="26"/>
        <end position="813"/>
    </location>
</feature>
<proteinExistence type="predicted"/>
<evidence type="ECO:0000313" key="2">
    <source>
        <dbReference type="EMBL" id="QDV72577.1"/>
    </source>
</evidence>
<feature type="signal peptide" evidence="1">
    <location>
        <begin position="1"/>
        <end position="25"/>
    </location>
</feature>
<organism evidence="2 3">
    <name type="scientific">Botrimarina mediterranea</name>
    <dbReference type="NCBI Taxonomy" id="2528022"/>
    <lineage>
        <taxon>Bacteria</taxon>
        <taxon>Pseudomonadati</taxon>
        <taxon>Planctomycetota</taxon>
        <taxon>Planctomycetia</taxon>
        <taxon>Pirellulales</taxon>
        <taxon>Lacipirellulaceae</taxon>
        <taxon>Botrimarina</taxon>
    </lineage>
</organism>
<evidence type="ECO:0008006" key="4">
    <source>
        <dbReference type="Google" id="ProtNLM"/>
    </source>
</evidence>